<keyword evidence="3" id="KW-1185">Reference proteome</keyword>
<dbReference type="AlphaFoldDB" id="A0A432MQW0"/>
<reference evidence="2 3" key="2">
    <citation type="submission" date="2019-01" db="EMBL/GenBank/DDBJ databases">
        <title>Tautonia sociabilis, a novel thermotolerant planctomycete of Isosphaeraceae family, isolated from a 4000 m deep subterranean habitat.</title>
        <authorList>
            <person name="Kovaleva O.L."/>
            <person name="Elcheninov A.G."/>
            <person name="Van Heerden E."/>
            <person name="Toshchakov S.V."/>
            <person name="Novikov A."/>
            <person name="Bonch-Osmolovskaya E.A."/>
            <person name="Kublanov I.V."/>
        </authorList>
    </citation>
    <scope>NUCLEOTIDE SEQUENCE [LARGE SCALE GENOMIC DNA]</scope>
    <source>
        <strain evidence="2 3">GM2012</strain>
    </source>
</reference>
<comment type="caution">
    <text evidence="2">The sequence shown here is derived from an EMBL/GenBank/DDBJ whole genome shotgun (WGS) entry which is preliminary data.</text>
</comment>
<protein>
    <submittedName>
        <fullName evidence="2">Uncharacterized protein</fullName>
    </submittedName>
</protein>
<sequence length="100" mass="10933">MSRQQEPKPKIGAGHASAMWRQGLRELRAAVFPESNVAQPAEYGVYGTKTPGEVAHDRRGEARGLEDEKAKGRGSVLESRSRQAEARSDRADKGKGMERG</sequence>
<dbReference type="RefSeq" id="WP_126723502.1">
    <property type="nucleotide sequence ID" value="NZ_RYZH01000002.1"/>
</dbReference>
<proteinExistence type="predicted"/>
<evidence type="ECO:0000313" key="3">
    <source>
        <dbReference type="Proteomes" id="UP000280296"/>
    </source>
</evidence>
<evidence type="ECO:0000256" key="1">
    <source>
        <dbReference type="SAM" id="MobiDB-lite"/>
    </source>
</evidence>
<organism evidence="2 3">
    <name type="scientific">Tautonia sociabilis</name>
    <dbReference type="NCBI Taxonomy" id="2080755"/>
    <lineage>
        <taxon>Bacteria</taxon>
        <taxon>Pseudomonadati</taxon>
        <taxon>Planctomycetota</taxon>
        <taxon>Planctomycetia</taxon>
        <taxon>Isosphaerales</taxon>
        <taxon>Isosphaeraceae</taxon>
        <taxon>Tautonia</taxon>
    </lineage>
</organism>
<reference evidence="2 3" key="1">
    <citation type="submission" date="2018-12" db="EMBL/GenBank/DDBJ databases">
        <authorList>
            <person name="Toschakov S.V."/>
        </authorList>
    </citation>
    <scope>NUCLEOTIDE SEQUENCE [LARGE SCALE GENOMIC DNA]</scope>
    <source>
        <strain evidence="2 3">GM2012</strain>
    </source>
</reference>
<gene>
    <name evidence="2" type="ORF">TsocGM_01245</name>
</gene>
<dbReference type="EMBL" id="RYZH01000002">
    <property type="protein sequence ID" value="RUL89425.1"/>
    <property type="molecule type" value="Genomic_DNA"/>
</dbReference>
<feature type="region of interest" description="Disordered" evidence="1">
    <location>
        <begin position="43"/>
        <end position="100"/>
    </location>
</feature>
<feature type="compositionally biased region" description="Basic and acidic residues" evidence="1">
    <location>
        <begin position="54"/>
        <end position="71"/>
    </location>
</feature>
<evidence type="ECO:0000313" key="2">
    <source>
        <dbReference type="EMBL" id="RUL89425.1"/>
    </source>
</evidence>
<name>A0A432MQW0_9BACT</name>
<dbReference type="OrthoDB" id="291524at2"/>
<dbReference type="Proteomes" id="UP000280296">
    <property type="component" value="Unassembled WGS sequence"/>
</dbReference>
<accession>A0A432MQW0</accession>
<feature type="compositionally biased region" description="Basic and acidic residues" evidence="1">
    <location>
        <begin position="79"/>
        <end position="100"/>
    </location>
</feature>